<organism evidence="2 3">
    <name type="scientific">Humibacter ginsenosidimutans</name>
    <dbReference type="NCBI Taxonomy" id="2599293"/>
    <lineage>
        <taxon>Bacteria</taxon>
        <taxon>Bacillati</taxon>
        <taxon>Actinomycetota</taxon>
        <taxon>Actinomycetes</taxon>
        <taxon>Micrococcales</taxon>
        <taxon>Microbacteriaceae</taxon>
        <taxon>Humibacter</taxon>
    </lineage>
</organism>
<evidence type="ECO:0000313" key="3">
    <source>
        <dbReference type="Proteomes" id="UP000320216"/>
    </source>
</evidence>
<evidence type="ECO:0000256" key="1">
    <source>
        <dbReference type="SAM" id="MobiDB-lite"/>
    </source>
</evidence>
<feature type="region of interest" description="Disordered" evidence="1">
    <location>
        <begin position="45"/>
        <end position="73"/>
    </location>
</feature>
<dbReference type="Proteomes" id="UP000320216">
    <property type="component" value="Chromosome"/>
</dbReference>
<dbReference type="KEGG" id="huw:FPZ11_05870"/>
<protein>
    <submittedName>
        <fullName evidence="2">Uncharacterized protein</fullName>
    </submittedName>
</protein>
<keyword evidence="3" id="KW-1185">Reference proteome</keyword>
<gene>
    <name evidence="2" type="ORF">FPZ11_05870</name>
</gene>
<sequence length="73" mass="8040">MNRVRSPTDRAVGVHADARARVHGLARPQAGIHQARRHRGNLCGEQRRFGMPFPTHELRGDRGPRGIGIGAVQ</sequence>
<proteinExistence type="predicted"/>
<dbReference type="AlphaFoldDB" id="A0A5B8M3Q4"/>
<name>A0A5B8M3Q4_9MICO</name>
<dbReference type="EMBL" id="CP042305">
    <property type="protein sequence ID" value="QDZ14352.1"/>
    <property type="molecule type" value="Genomic_DNA"/>
</dbReference>
<accession>A0A5B8M3Q4</accession>
<evidence type="ECO:0000313" key="2">
    <source>
        <dbReference type="EMBL" id="QDZ14352.1"/>
    </source>
</evidence>
<reference evidence="2 3" key="1">
    <citation type="submission" date="2019-07" db="EMBL/GenBank/DDBJ databases">
        <title>Full genome sequence of Humibacter sp. WJ7-1.</title>
        <authorList>
            <person name="Im W.-T."/>
        </authorList>
    </citation>
    <scope>NUCLEOTIDE SEQUENCE [LARGE SCALE GENOMIC DNA]</scope>
    <source>
        <strain evidence="2 3">WJ7-1</strain>
    </source>
</reference>